<dbReference type="Proteomes" id="UP000198769">
    <property type="component" value="Unassembled WGS sequence"/>
</dbReference>
<name>A0A1I4YF18_CHROL</name>
<feature type="region of interest" description="Disordered" evidence="1">
    <location>
        <begin position="165"/>
        <end position="196"/>
    </location>
</feature>
<dbReference type="EMBL" id="FOVD01000003">
    <property type="protein sequence ID" value="SFN36592.1"/>
    <property type="molecule type" value="Genomic_DNA"/>
</dbReference>
<dbReference type="AlphaFoldDB" id="A0A1I4YF18"/>
<dbReference type="OrthoDB" id="1274322at2"/>
<evidence type="ECO:0000313" key="2">
    <source>
        <dbReference type="EMBL" id="SFN36592.1"/>
    </source>
</evidence>
<evidence type="ECO:0000256" key="1">
    <source>
        <dbReference type="SAM" id="MobiDB-lite"/>
    </source>
</evidence>
<feature type="compositionally biased region" description="Low complexity" evidence="1">
    <location>
        <begin position="165"/>
        <end position="179"/>
    </location>
</feature>
<keyword evidence="3" id="KW-1185">Reference proteome</keyword>
<reference evidence="3" key="1">
    <citation type="submission" date="2016-10" db="EMBL/GenBank/DDBJ databases">
        <authorList>
            <person name="Varghese N."/>
            <person name="Submissions S."/>
        </authorList>
    </citation>
    <scope>NUCLEOTIDE SEQUENCE [LARGE SCALE GENOMIC DNA]</scope>
    <source>
        <strain evidence="3">DSM 25575</strain>
    </source>
</reference>
<dbReference type="RefSeq" id="WP_090024624.1">
    <property type="nucleotide sequence ID" value="NZ_FOVD01000003.1"/>
</dbReference>
<gene>
    <name evidence="2" type="ORF">SAMN05421594_2367</name>
</gene>
<evidence type="ECO:0000313" key="3">
    <source>
        <dbReference type="Proteomes" id="UP000198769"/>
    </source>
</evidence>
<protein>
    <submittedName>
        <fullName evidence="2">Uncharacterized protein</fullName>
    </submittedName>
</protein>
<organism evidence="2 3">
    <name type="scientific">Chryseobacterium oleae</name>
    <dbReference type="NCBI Taxonomy" id="491207"/>
    <lineage>
        <taxon>Bacteria</taxon>
        <taxon>Pseudomonadati</taxon>
        <taxon>Bacteroidota</taxon>
        <taxon>Flavobacteriia</taxon>
        <taxon>Flavobacteriales</taxon>
        <taxon>Weeksellaceae</taxon>
        <taxon>Chryseobacterium group</taxon>
        <taxon>Chryseobacterium</taxon>
    </lineage>
</organism>
<sequence length="244" mass="26603">MSNYIELNANKVYPKGNAKISKKDSGEILVTELSKSTDGVTIDTNGENKFELSLQPVNINTGLVFGASMNILDKYKRVKTVAQWAYHSEPGKDYSVLAVNSLLEGKEILVQFFKNGQEVHQYTVINQPNSQHTNWVGLVLSLVASLATAVISAIDYEKTTTVTTGPDGKTTTTVTTKKSFGGGGSAKKSSSPNDPSGHIDFDHIYITSSRVFDTEVYEELDGPIREVVFNGNFGKLELQSISNI</sequence>
<accession>A0A1I4YF18</accession>
<proteinExistence type="predicted"/>